<dbReference type="PRINTS" id="PR00975">
    <property type="entry name" value="RIBOSOMALS19"/>
</dbReference>
<dbReference type="VEuPathDB" id="AmoebaDB:EHI8A_024490"/>
<dbReference type="GO" id="GO:0022627">
    <property type="term" value="C:cytosolic small ribosomal subunit"/>
    <property type="evidence" value="ECO:0007669"/>
    <property type="project" value="TreeGrafter"/>
</dbReference>
<dbReference type="GO" id="GO:0006412">
    <property type="term" value="P:translation"/>
    <property type="evidence" value="ECO:0007669"/>
    <property type="project" value="InterPro"/>
</dbReference>
<keyword evidence="3 4" id="KW-0687">Ribonucleoprotein</keyword>
<dbReference type="InterPro" id="IPR002222">
    <property type="entry name" value="Ribosomal_uS19"/>
</dbReference>
<dbReference type="Gene3D" id="3.30.860.10">
    <property type="entry name" value="30s Ribosomal Protein S19, Chain A"/>
    <property type="match status" value="1"/>
</dbReference>
<dbReference type="GO" id="GO:0003723">
    <property type="term" value="F:RNA binding"/>
    <property type="evidence" value="ECO:0007669"/>
    <property type="project" value="InterPro"/>
</dbReference>
<dbReference type="InterPro" id="IPR020934">
    <property type="entry name" value="Ribosomal_uS19_CS"/>
</dbReference>
<dbReference type="NCBIfam" id="TIGR01025">
    <property type="entry name" value="uS19_arch"/>
    <property type="match status" value="1"/>
</dbReference>
<name>M3UPK1_ENTH1</name>
<dbReference type="OrthoDB" id="10258210at2759"/>
<accession>M3UPK1</accession>
<evidence type="ECO:0000256" key="3">
    <source>
        <dbReference type="ARBA" id="ARBA00023274"/>
    </source>
</evidence>
<evidence type="ECO:0000256" key="1">
    <source>
        <dbReference type="ARBA" id="ARBA00007345"/>
    </source>
</evidence>
<reference evidence="5 6" key="1">
    <citation type="submission" date="2013-01" db="EMBL/GenBank/DDBJ databases">
        <authorList>
            <person name="Hannick L."/>
            <person name="Zafar N."/>
            <person name="Lorenzi H."/>
            <person name="Ali I.A."/>
            <person name="Petri W.P."/>
            <person name="Caler E."/>
        </authorList>
    </citation>
    <scope>NUCLEOTIDE SEQUENCE [LARGE SCALE GENOMIC DNA]</scope>
    <source>
        <strain evidence="6">HM3:IMSS-B</strain>
    </source>
</reference>
<dbReference type="NCBIfam" id="NF003121">
    <property type="entry name" value="PRK04038.1"/>
    <property type="match status" value="1"/>
</dbReference>
<dbReference type="GO" id="GO:0000028">
    <property type="term" value="P:ribosomal small subunit assembly"/>
    <property type="evidence" value="ECO:0007669"/>
    <property type="project" value="TreeGrafter"/>
</dbReference>
<dbReference type="InterPro" id="IPR023575">
    <property type="entry name" value="Ribosomal_uS19_SF"/>
</dbReference>
<dbReference type="FunFam" id="3.30.860.10:FF:000002">
    <property type="entry name" value="40S ribosomal protein S15"/>
    <property type="match status" value="1"/>
</dbReference>
<dbReference type="PIRSF" id="PIRSF002144">
    <property type="entry name" value="Ribosomal_S19"/>
    <property type="match status" value="1"/>
</dbReference>
<evidence type="ECO:0000313" key="5">
    <source>
        <dbReference type="EMBL" id="EMH72492.1"/>
    </source>
</evidence>
<comment type="similarity">
    <text evidence="1 4">Belongs to the universal ribosomal protein uS19 family.</text>
</comment>
<dbReference type="PANTHER" id="PTHR11880">
    <property type="entry name" value="RIBOSOMAL PROTEIN S19P FAMILY MEMBER"/>
    <property type="match status" value="1"/>
</dbReference>
<evidence type="ECO:0000256" key="2">
    <source>
        <dbReference type="ARBA" id="ARBA00022980"/>
    </source>
</evidence>
<evidence type="ECO:0000313" key="6">
    <source>
        <dbReference type="Proteomes" id="UP000030781"/>
    </source>
</evidence>
<dbReference type="Pfam" id="PF00203">
    <property type="entry name" value="Ribosomal_S19"/>
    <property type="match status" value="1"/>
</dbReference>
<evidence type="ECO:0000256" key="4">
    <source>
        <dbReference type="RuleBase" id="RU003485"/>
    </source>
</evidence>
<dbReference type="PANTHER" id="PTHR11880:SF2">
    <property type="entry name" value="SMALL RIBOSOMAL SUBUNIT PROTEIN US19"/>
    <property type="match status" value="1"/>
</dbReference>
<dbReference type="PROSITE" id="PS00323">
    <property type="entry name" value="RIBOSOMAL_S19"/>
    <property type="match status" value="1"/>
</dbReference>
<dbReference type="Proteomes" id="UP000030781">
    <property type="component" value="Unassembled WGS sequence"/>
</dbReference>
<dbReference type="SUPFAM" id="SSF54570">
    <property type="entry name" value="Ribosomal protein S19"/>
    <property type="match status" value="1"/>
</dbReference>
<proteinExistence type="inferred from homology"/>
<dbReference type="InterPro" id="IPR005713">
    <property type="entry name" value="Ribosomal_uS19_euk/arc"/>
</dbReference>
<organism evidence="5 6">
    <name type="scientific">Entamoeba histolytica HM-1:IMSS-B</name>
    <dbReference type="NCBI Taxonomy" id="885319"/>
    <lineage>
        <taxon>Eukaryota</taxon>
        <taxon>Amoebozoa</taxon>
        <taxon>Evosea</taxon>
        <taxon>Archamoebae</taxon>
        <taxon>Mastigamoebida</taxon>
        <taxon>Entamoebidae</taxon>
        <taxon>Entamoeba</taxon>
    </lineage>
</organism>
<sequence length="157" mass="18120">MSETVAKKRTFKKFELQGKSLEEITAMPEADFVKMLDARARRSYRRSPKLKHERLVKKLLKIKKATKEGEKPKLVKTHCRDKIILPNMIGSVIGVYNGKSFTTVEIKPEMLGHYLGEFSITYKPVTHGRPGVGATHSYLFKQMMLIIYKRNVFVFKS</sequence>
<dbReference type="HAMAP" id="MF_00531">
    <property type="entry name" value="Ribosomal_uS19"/>
    <property type="match status" value="1"/>
</dbReference>
<gene>
    <name evidence="5" type="ORF">EHI8A_024490</name>
</gene>
<keyword evidence="2 4" id="KW-0689">Ribosomal protein</keyword>
<protein>
    <submittedName>
        <fullName evidence="5">Ribosomal protein S19, putative</fullName>
    </submittedName>
</protein>
<dbReference type="GO" id="GO:0003735">
    <property type="term" value="F:structural constituent of ribosome"/>
    <property type="evidence" value="ECO:0007669"/>
    <property type="project" value="InterPro"/>
</dbReference>
<dbReference type="AlphaFoldDB" id="M3UPK1"/>
<dbReference type="EMBL" id="KB611572">
    <property type="protein sequence ID" value="EMH72492.1"/>
    <property type="molecule type" value="Genomic_DNA"/>
</dbReference>